<accession>A0A3B0QRA2</accession>
<keyword evidence="1 3" id="KW-0489">Methyltransferase</keyword>
<dbReference type="EMBL" id="UOEA01000014">
    <property type="protein sequence ID" value="VAV82347.1"/>
    <property type="molecule type" value="Genomic_DNA"/>
</dbReference>
<name>A0A3B0QRA2_9ZZZZ</name>
<organism evidence="3">
    <name type="scientific">hydrothermal vent metagenome</name>
    <dbReference type="NCBI Taxonomy" id="652676"/>
    <lineage>
        <taxon>unclassified sequences</taxon>
        <taxon>metagenomes</taxon>
        <taxon>ecological metagenomes</taxon>
    </lineage>
</organism>
<evidence type="ECO:0000256" key="1">
    <source>
        <dbReference type="ARBA" id="ARBA00022603"/>
    </source>
</evidence>
<gene>
    <name evidence="3" type="ORF">MNBD_DELTA01-60</name>
</gene>
<evidence type="ECO:0000256" key="2">
    <source>
        <dbReference type="ARBA" id="ARBA00022679"/>
    </source>
</evidence>
<evidence type="ECO:0000313" key="3">
    <source>
        <dbReference type="EMBL" id="VAV82347.1"/>
    </source>
</evidence>
<dbReference type="AlphaFoldDB" id="A0A3B0QRA2"/>
<protein>
    <submittedName>
        <fullName evidence="3">Modification methylase</fullName>
    </submittedName>
</protein>
<proteinExistence type="predicted"/>
<dbReference type="SUPFAM" id="SSF53335">
    <property type="entry name" value="S-adenosyl-L-methionine-dependent methyltransferases"/>
    <property type="match status" value="1"/>
</dbReference>
<dbReference type="InterPro" id="IPR001525">
    <property type="entry name" value="C5_MeTfrase"/>
</dbReference>
<dbReference type="GO" id="GO:0032259">
    <property type="term" value="P:methylation"/>
    <property type="evidence" value="ECO:0007669"/>
    <property type="project" value="UniProtKB-KW"/>
</dbReference>
<sequence>MKKPILFSFFSGAGFMDLGFEKENFPIAFVNEIHKPFLEAYKYSRKNMRMDETIYGYDTSNIEDFMQ</sequence>
<dbReference type="InterPro" id="IPR029063">
    <property type="entry name" value="SAM-dependent_MTases_sf"/>
</dbReference>
<dbReference type="Pfam" id="PF00145">
    <property type="entry name" value="DNA_methylase"/>
    <property type="match status" value="1"/>
</dbReference>
<keyword evidence="2" id="KW-0808">Transferase</keyword>
<dbReference type="GO" id="GO:0008168">
    <property type="term" value="F:methyltransferase activity"/>
    <property type="evidence" value="ECO:0007669"/>
    <property type="project" value="UniProtKB-KW"/>
</dbReference>
<dbReference type="Gene3D" id="3.40.50.150">
    <property type="entry name" value="Vaccinia Virus protein VP39"/>
    <property type="match status" value="1"/>
</dbReference>
<reference evidence="3" key="1">
    <citation type="submission" date="2018-06" db="EMBL/GenBank/DDBJ databases">
        <authorList>
            <person name="Zhirakovskaya E."/>
        </authorList>
    </citation>
    <scope>NUCLEOTIDE SEQUENCE</scope>
</reference>